<dbReference type="PROSITE" id="PS51599">
    <property type="entry name" value="SAM_PEMT_PEM2"/>
    <property type="match status" value="1"/>
</dbReference>
<feature type="binding site" evidence="17">
    <location>
        <begin position="196"/>
        <end position="197"/>
    </location>
    <ligand>
        <name>S-adenosyl-L-methionine</name>
        <dbReference type="ChEBI" id="CHEBI:59789"/>
    </ligand>
</feature>
<dbReference type="GO" id="GO:0031966">
    <property type="term" value="C:mitochondrial membrane"/>
    <property type="evidence" value="ECO:0007669"/>
    <property type="project" value="UniProtKB-SubCell"/>
</dbReference>
<keyword evidence="4 17" id="KW-0489">Methyltransferase</keyword>
<keyword evidence="13 17" id="KW-0594">Phospholipid biosynthesis</keyword>
<dbReference type="Gene3D" id="1.20.120.1630">
    <property type="match status" value="1"/>
</dbReference>
<dbReference type="PANTHER" id="PTHR15458:SF5">
    <property type="entry name" value="PHOSPHATIDYLETHANOLAMINE N-METHYLTRANSFERASE"/>
    <property type="match status" value="1"/>
</dbReference>
<sequence>MADLDKYLLLTKFYAQDAFSSIDWSQPSLYISVASILFNPIWWNVVARMEYHNKTLTKLAGGNAKYGCYGLAVAIFSLGIIRDFLYERALNAQPLYAPLAAYPYTKPLAVALFLTGNILVLTSMYALGVTGTYLGDYFGILMDARVTGFPFNVTDNPMYWGSAMSFLGTALWYGRPAGVVLSVVVVVMYKIALAFEEPFTGWCEGPVSFLPLGSIVGALLLQSTWRTDVAASSGVAGERRNSTFCLLWIIIFGSFTGSSGVIHLFNKGSSCFFDTIPNIRKEIYDTCIATHFITSQTTHSMMNENDRISGTAQVTKLHVKVQSMAGSVRTPWPSNSKERAGRGLWMKLWRHHFRKLGELKKKKNQRKRDMSANPSFNLVSMKHTPYLALNTPHPHAPCPSTQNKDSP</sequence>
<feature type="topological domain" description="Cytoplasmic" evidence="17">
    <location>
        <begin position="195"/>
        <end position="407"/>
    </location>
</feature>
<comment type="pathway">
    <text evidence="2">Lipid metabolism.</text>
</comment>
<keyword evidence="7 17" id="KW-0812">Transmembrane</keyword>
<evidence type="ECO:0000313" key="20">
    <source>
        <dbReference type="EMBL" id="GAO50973.1"/>
    </source>
</evidence>
<comment type="catalytic activity">
    <reaction evidence="16 17">
        <text>a 1,2-diacyl-sn-glycero-3-phospho-N-methylethanolamine + S-adenosyl-L-methionine = a 1,2-diacyl-sn-glycero-3-phospho-N,N-dimethylethanolamine + S-adenosyl-L-homocysteine + H(+)</text>
        <dbReference type="Rhea" id="RHEA:32735"/>
        <dbReference type="ChEBI" id="CHEBI:15378"/>
        <dbReference type="ChEBI" id="CHEBI:57856"/>
        <dbReference type="ChEBI" id="CHEBI:59789"/>
        <dbReference type="ChEBI" id="CHEBI:64572"/>
        <dbReference type="ChEBI" id="CHEBI:64573"/>
        <dbReference type="EC" id="2.1.1.71"/>
    </reaction>
</comment>
<evidence type="ECO:0000256" key="10">
    <source>
        <dbReference type="ARBA" id="ARBA00023098"/>
    </source>
</evidence>
<evidence type="ECO:0000256" key="6">
    <source>
        <dbReference type="ARBA" id="ARBA00022691"/>
    </source>
</evidence>
<keyword evidence="8 17" id="KW-0256">Endoplasmic reticulum</keyword>
<keyword evidence="11 17" id="KW-0496">Mitochondrion</keyword>
<comment type="catalytic activity">
    <reaction evidence="15">
        <text>a 1,2-diacyl-sn-glycero-3-phospho-N,N-dimethylethanolamine + S-adenosyl-L-methionine = a 1,2-diacyl-sn-glycero-3-phosphocholine + S-adenosyl-L-homocysteine + H(+)</text>
        <dbReference type="Rhea" id="RHEA:32739"/>
        <dbReference type="ChEBI" id="CHEBI:15378"/>
        <dbReference type="ChEBI" id="CHEBI:57643"/>
        <dbReference type="ChEBI" id="CHEBI:57856"/>
        <dbReference type="ChEBI" id="CHEBI:59789"/>
        <dbReference type="ChEBI" id="CHEBI:64572"/>
        <dbReference type="EC" id="2.1.1.71"/>
    </reaction>
</comment>
<feature type="transmembrane region" description="Helical" evidence="19">
    <location>
        <begin position="29"/>
        <end position="46"/>
    </location>
</feature>
<keyword evidence="12 17" id="KW-0472">Membrane</keyword>
<evidence type="ECO:0000256" key="3">
    <source>
        <dbReference type="ARBA" id="ARBA00022516"/>
    </source>
</evidence>
<feature type="transmembrane region" description="Helical" evidence="19">
    <location>
        <begin position="245"/>
        <end position="265"/>
    </location>
</feature>
<evidence type="ECO:0000256" key="15">
    <source>
        <dbReference type="ARBA" id="ARBA00051252"/>
    </source>
</evidence>
<evidence type="ECO:0000256" key="2">
    <source>
        <dbReference type="ARBA" id="ARBA00005189"/>
    </source>
</evidence>
<dbReference type="STRING" id="698492.A0A0E9NMF1"/>
<evidence type="ECO:0000256" key="12">
    <source>
        <dbReference type="ARBA" id="ARBA00023136"/>
    </source>
</evidence>
<keyword evidence="6 17" id="KW-0949">S-adenosyl-L-methionine</keyword>
<dbReference type="GO" id="GO:0006656">
    <property type="term" value="P:phosphatidylcholine biosynthetic process"/>
    <property type="evidence" value="ECO:0007669"/>
    <property type="project" value="UniProtKB-UniRule"/>
</dbReference>
<evidence type="ECO:0000256" key="18">
    <source>
        <dbReference type="SAM" id="MobiDB-lite"/>
    </source>
</evidence>
<feature type="transmembrane region" description="Helical" evidence="19">
    <location>
        <begin position="172"/>
        <end position="195"/>
    </location>
</feature>
<comment type="caution">
    <text evidence="17">Lacks conserved residue(s) required for the propagation of feature annotation.</text>
</comment>
<dbReference type="FunFam" id="1.20.120.1630:FF:000005">
    <property type="entry name" value="Phosphatidylethanolamine N-methyltransferase"/>
    <property type="match status" value="1"/>
</dbReference>
<dbReference type="EMBL" id="BACD03000039">
    <property type="protein sequence ID" value="GAO50973.1"/>
    <property type="molecule type" value="Genomic_DNA"/>
</dbReference>
<evidence type="ECO:0000256" key="1">
    <source>
        <dbReference type="ARBA" id="ARBA00004969"/>
    </source>
</evidence>
<comment type="caution">
    <text evidence="20">The sequence shown here is derived from an EMBL/GenBank/DDBJ whole genome shotgun (WGS) entry which is preliminary data.</text>
</comment>
<evidence type="ECO:0000256" key="19">
    <source>
        <dbReference type="SAM" id="Phobius"/>
    </source>
</evidence>
<comment type="pathway">
    <text evidence="1 17">Phospholipid metabolism; phosphatidylcholine biosynthesis.</text>
</comment>
<evidence type="ECO:0000256" key="11">
    <source>
        <dbReference type="ARBA" id="ARBA00023128"/>
    </source>
</evidence>
<keyword evidence="3 17" id="KW-0444">Lipid biosynthesis</keyword>
<keyword evidence="10 17" id="KW-0443">Lipid metabolism</keyword>
<keyword evidence="9 17" id="KW-1133">Transmembrane helix</keyword>
<evidence type="ECO:0000256" key="7">
    <source>
        <dbReference type="ARBA" id="ARBA00022692"/>
    </source>
</evidence>
<evidence type="ECO:0000313" key="21">
    <source>
        <dbReference type="Proteomes" id="UP000033140"/>
    </source>
</evidence>
<feature type="topological domain" description="Lumenal" evidence="17">
    <location>
        <begin position="1"/>
        <end position="26"/>
    </location>
</feature>
<feature type="region of interest" description="Disordered" evidence="18">
    <location>
        <begin position="388"/>
        <end position="407"/>
    </location>
</feature>
<dbReference type="GO" id="GO:0000773">
    <property type="term" value="F:phosphatidyl-N-methylethanolamine N-methyltransferase activity"/>
    <property type="evidence" value="ECO:0007669"/>
    <property type="project" value="UniProtKB-UniRule"/>
</dbReference>
<dbReference type="InterPro" id="IPR007318">
    <property type="entry name" value="Phopholipid_MeTrfase"/>
</dbReference>
<evidence type="ECO:0000256" key="8">
    <source>
        <dbReference type="ARBA" id="ARBA00022824"/>
    </source>
</evidence>
<comment type="similarity">
    <text evidence="17">Belongs to the class VI-like SAM-binding methyltransferase superfamily. PEMT/PEM2 methyltransferase family.</text>
</comment>
<feature type="topological domain" description="Lumenal" evidence="17">
    <location>
        <begin position="48"/>
        <end position="59"/>
    </location>
</feature>
<dbReference type="AlphaFoldDB" id="A0A0E9NMF1"/>
<dbReference type="InterPro" id="IPR024960">
    <property type="entry name" value="PEMT/MFAP"/>
</dbReference>
<accession>A0A0E9NMF1</accession>
<gene>
    <name evidence="20" type="ORF">G7K_5089-t1</name>
</gene>
<dbReference type="Proteomes" id="UP000033140">
    <property type="component" value="Unassembled WGS sequence"/>
</dbReference>
<dbReference type="HAMAP" id="MF_03216">
    <property type="entry name" value="PLMT"/>
    <property type="match status" value="1"/>
</dbReference>
<feature type="topological domain" description="Lumenal" evidence="17">
    <location>
        <begin position="131"/>
        <end position="173"/>
    </location>
</feature>
<protein>
    <recommendedName>
        <fullName evidence="17">Phosphatidyl-N-methylethanolamine N-methyltransferase</fullName>
        <ecNumber evidence="17">2.1.1.71</ecNumber>
    </recommendedName>
    <alternativeName>
        <fullName evidence="17">Phospholipid methyltransferase</fullName>
        <shortName evidence="17">PLMT</shortName>
    </alternativeName>
</protein>
<feature type="intramembrane region" description="Helical" evidence="17">
    <location>
        <begin position="27"/>
        <end position="47"/>
    </location>
</feature>
<evidence type="ECO:0000256" key="4">
    <source>
        <dbReference type="ARBA" id="ARBA00022603"/>
    </source>
</evidence>
<dbReference type="GO" id="GO:0032259">
    <property type="term" value="P:methylation"/>
    <property type="evidence" value="ECO:0007669"/>
    <property type="project" value="UniProtKB-KW"/>
</dbReference>
<dbReference type="UniPathway" id="UPA00753"/>
<keyword evidence="5 17" id="KW-0808">Transferase</keyword>
<feature type="binding site" evidence="17">
    <location>
        <begin position="114"/>
        <end position="116"/>
    </location>
    <ligand>
        <name>S-adenosyl-L-methionine</name>
        <dbReference type="ChEBI" id="CHEBI:59789"/>
    </ligand>
</feature>
<name>A0A0E9NMF1_SAICN</name>
<dbReference type="GO" id="GO:0005789">
    <property type="term" value="C:endoplasmic reticulum membrane"/>
    <property type="evidence" value="ECO:0007669"/>
    <property type="project" value="UniProtKB-SubCell"/>
</dbReference>
<feature type="transmembrane region" description="Helical" evidence="19">
    <location>
        <begin position="207"/>
        <end position="225"/>
    </location>
</feature>
<comment type="subcellular location">
    <subcellularLocation>
        <location evidence="17">Endoplasmic reticulum membrane</location>
        <topology evidence="17">Multi-pass membrane protein</topology>
    </subcellularLocation>
    <subcellularLocation>
        <location evidence="17">Mitochondrion membrane</location>
        <topology evidence="17">Multi-pass membrane protein</topology>
    </subcellularLocation>
</comment>
<keyword evidence="14 17" id="KW-1208">Phospholipid metabolism</keyword>
<feature type="transmembrane region" description="Helical" evidence="19">
    <location>
        <begin position="108"/>
        <end position="135"/>
    </location>
</feature>
<evidence type="ECO:0000256" key="5">
    <source>
        <dbReference type="ARBA" id="ARBA00022679"/>
    </source>
</evidence>
<reference evidence="20 21" key="2">
    <citation type="journal article" date="2014" name="J. Gen. Appl. Microbiol.">
        <title>The early diverging ascomycetous budding yeast Saitoella complicata has three histone deacetylases belonging to the Clr6, Hos2, and Rpd3 lineages.</title>
        <authorList>
            <person name="Nishida H."/>
            <person name="Matsumoto T."/>
            <person name="Kondo S."/>
            <person name="Hamamoto M."/>
            <person name="Yoshikawa H."/>
        </authorList>
    </citation>
    <scope>NUCLEOTIDE SEQUENCE [LARGE SCALE GENOMIC DNA]</scope>
    <source>
        <strain evidence="20 21">NRRL Y-17804</strain>
    </source>
</reference>
<dbReference type="EC" id="2.1.1.71" evidence="17"/>
<dbReference type="PANTHER" id="PTHR15458">
    <property type="entry name" value="PHOSPHATIDYLETHANOLAMINE N-METHYLTRANSFERASE"/>
    <property type="match status" value="1"/>
</dbReference>
<evidence type="ECO:0000256" key="14">
    <source>
        <dbReference type="ARBA" id="ARBA00023264"/>
    </source>
</evidence>
<evidence type="ECO:0000256" key="9">
    <source>
        <dbReference type="ARBA" id="ARBA00022989"/>
    </source>
</evidence>
<evidence type="ECO:0000256" key="13">
    <source>
        <dbReference type="ARBA" id="ARBA00023209"/>
    </source>
</evidence>
<dbReference type="Pfam" id="PF04191">
    <property type="entry name" value="PEMT"/>
    <property type="match status" value="1"/>
</dbReference>
<comment type="function">
    <text evidence="17">Catalyzes the second two steps of the methylation pathway of phosphatidylcholine biosynthesis, the SAM-dependent methylation of phosphatidylmonomethylethanolamine (PMME) to phosphatidyldimethylethanolamine (PDME) and of PDME to phosphatidylcholine (PC).</text>
</comment>
<organism evidence="20 21">
    <name type="scientific">Saitoella complicata (strain BCRC 22490 / CBS 7301 / JCM 7358 / NBRC 10748 / NRRL Y-17804)</name>
    <dbReference type="NCBI Taxonomy" id="698492"/>
    <lineage>
        <taxon>Eukaryota</taxon>
        <taxon>Fungi</taxon>
        <taxon>Dikarya</taxon>
        <taxon>Ascomycota</taxon>
        <taxon>Taphrinomycotina</taxon>
        <taxon>Taphrinomycotina incertae sedis</taxon>
        <taxon>Saitoella</taxon>
    </lineage>
</organism>
<reference evidence="20 21" key="3">
    <citation type="journal article" date="2015" name="Genome Announc.">
        <title>Draft Genome Sequence of the Archiascomycetous Yeast Saitoella complicata.</title>
        <authorList>
            <person name="Yamauchi K."/>
            <person name="Kondo S."/>
            <person name="Hamamoto M."/>
            <person name="Takahashi Y."/>
            <person name="Ogura Y."/>
            <person name="Hayashi T."/>
            <person name="Nishida H."/>
        </authorList>
    </citation>
    <scope>NUCLEOTIDE SEQUENCE [LARGE SCALE GENOMIC DNA]</scope>
    <source>
        <strain evidence="20 21">NRRL Y-17804</strain>
    </source>
</reference>
<evidence type="ECO:0000256" key="17">
    <source>
        <dbReference type="HAMAP-Rule" id="MF_03216"/>
    </source>
</evidence>
<feature type="transmembrane region" description="Helical" evidence="19">
    <location>
        <begin position="66"/>
        <end position="85"/>
    </location>
</feature>
<keyword evidence="21" id="KW-1185">Reference proteome</keyword>
<proteinExistence type="inferred from homology"/>
<reference evidence="20 21" key="1">
    <citation type="journal article" date="2011" name="J. Gen. Appl. Microbiol.">
        <title>Draft genome sequencing of the enigmatic yeast Saitoella complicata.</title>
        <authorList>
            <person name="Nishida H."/>
            <person name="Hamamoto M."/>
            <person name="Sugiyama J."/>
        </authorList>
    </citation>
    <scope>NUCLEOTIDE SEQUENCE [LARGE SCALE GENOMIC DNA]</scope>
    <source>
        <strain evidence="20 21">NRRL Y-17804</strain>
    </source>
</reference>
<evidence type="ECO:0000256" key="16">
    <source>
        <dbReference type="ARBA" id="ARBA00052459"/>
    </source>
</evidence>